<dbReference type="InterPro" id="IPR016181">
    <property type="entry name" value="Acyl_CoA_acyltransferase"/>
</dbReference>
<dbReference type="CDD" id="cd04301">
    <property type="entry name" value="NAT_SF"/>
    <property type="match status" value="1"/>
</dbReference>
<comment type="caution">
    <text evidence="2">The sequence shown here is derived from an EMBL/GenBank/DDBJ whole genome shotgun (WGS) entry which is preliminary data.</text>
</comment>
<organism evidence="2 3">
    <name type="scientific">Gordonia prachuapensis</name>
    <dbReference type="NCBI Taxonomy" id="3115651"/>
    <lineage>
        <taxon>Bacteria</taxon>
        <taxon>Bacillati</taxon>
        <taxon>Actinomycetota</taxon>
        <taxon>Actinomycetes</taxon>
        <taxon>Mycobacteriales</taxon>
        <taxon>Gordoniaceae</taxon>
        <taxon>Gordonia</taxon>
    </lineage>
</organism>
<protein>
    <submittedName>
        <fullName evidence="2">GNAT family N-acetyltransferase</fullName>
    </submittedName>
</protein>
<keyword evidence="3" id="KW-1185">Reference proteome</keyword>
<accession>A0ABU7MTZ3</accession>
<dbReference type="EMBL" id="JAZDUE010000009">
    <property type="protein sequence ID" value="MEE4023808.1"/>
    <property type="molecule type" value="Genomic_DNA"/>
</dbReference>
<dbReference type="Gene3D" id="3.40.630.30">
    <property type="match status" value="1"/>
</dbReference>
<dbReference type="Pfam" id="PF00583">
    <property type="entry name" value="Acetyltransf_1"/>
    <property type="match status" value="1"/>
</dbReference>
<name>A0ABU7MTZ3_9ACTN</name>
<feature type="domain" description="N-acetyltransferase" evidence="1">
    <location>
        <begin position="1"/>
        <end position="135"/>
    </location>
</feature>
<dbReference type="InterPro" id="IPR000182">
    <property type="entry name" value="GNAT_dom"/>
</dbReference>
<gene>
    <name evidence="2" type="ORF">V1Y59_12025</name>
</gene>
<evidence type="ECO:0000259" key="1">
    <source>
        <dbReference type="PROSITE" id="PS51186"/>
    </source>
</evidence>
<dbReference type="Proteomes" id="UP001335729">
    <property type="component" value="Unassembled WGS sequence"/>
</dbReference>
<dbReference type="PROSITE" id="PS51186">
    <property type="entry name" value="GNAT"/>
    <property type="match status" value="1"/>
</dbReference>
<dbReference type="RefSeq" id="WP_330505198.1">
    <property type="nucleotide sequence ID" value="NZ_JAZDUE010000009.1"/>
</dbReference>
<dbReference type="SUPFAM" id="SSF55729">
    <property type="entry name" value="Acyl-CoA N-acyltransferases (Nat)"/>
    <property type="match status" value="1"/>
</dbReference>
<sequence>MVNETKHVALTPEESLPRWTSIATDVAVREVQTRCAVHTLSNQIVGFATAGTPRDDLAPTSAELWSLNVVPDHHGTGLASELMHEVLGEDVAAYLWVATGNGRAMSFYRKHGFELDGDTRFDPAWECHESRMTRA</sequence>
<evidence type="ECO:0000313" key="3">
    <source>
        <dbReference type="Proteomes" id="UP001335729"/>
    </source>
</evidence>
<proteinExistence type="predicted"/>
<reference evidence="2 3" key="1">
    <citation type="submission" date="2024-01" db="EMBL/GenBank/DDBJ databases">
        <title>Draft genome sequence of Gordonia sp. PKS22-38.</title>
        <authorList>
            <person name="Suphannarot A."/>
            <person name="Mingma R."/>
        </authorList>
    </citation>
    <scope>NUCLEOTIDE SEQUENCE [LARGE SCALE GENOMIC DNA]</scope>
    <source>
        <strain evidence="2 3">PKS22-38</strain>
    </source>
</reference>
<evidence type="ECO:0000313" key="2">
    <source>
        <dbReference type="EMBL" id="MEE4023808.1"/>
    </source>
</evidence>